<dbReference type="GO" id="GO:0008270">
    <property type="term" value="F:zinc ion binding"/>
    <property type="evidence" value="ECO:0007669"/>
    <property type="project" value="UniProtKB-KW"/>
</dbReference>
<accession>A0ABD1AI15</accession>
<dbReference type="GO" id="GO:0005634">
    <property type="term" value="C:nucleus"/>
    <property type="evidence" value="ECO:0007669"/>
    <property type="project" value="UniProtKB-SubCell"/>
</dbReference>
<keyword evidence="9" id="KW-0539">Nucleus</keyword>
<evidence type="ECO:0000256" key="4">
    <source>
        <dbReference type="ARBA" id="ARBA00022833"/>
    </source>
</evidence>
<dbReference type="InterPro" id="IPR009057">
    <property type="entry name" value="Homeodomain-like_sf"/>
</dbReference>
<protein>
    <submittedName>
        <fullName evidence="12">Zinc-finger homeodomain protein 13</fullName>
    </submittedName>
</protein>
<evidence type="ECO:0000256" key="8">
    <source>
        <dbReference type="ARBA" id="ARBA00023163"/>
    </source>
</evidence>
<keyword evidence="8" id="KW-0804">Transcription</keyword>
<dbReference type="AlphaFoldDB" id="A0ABD1AI15"/>
<dbReference type="SUPFAM" id="SSF46689">
    <property type="entry name" value="Homeodomain-like"/>
    <property type="match status" value="1"/>
</dbReference>
<keyword evidence="7 12" id="KW-0371">Homeobox</keyword>
<sequence length="230" mass="26562">MDEIEPRKQEKPKRRRNVKPICRETGDHVHYPPKRKIKPTRPPHAPSPGFESLFRVSHKVRYGECRKNQAPCLGITNYDGCGEFVNTTTTGEEDSLNCVACGCHRSFHKEESITDGGTETVLEMLKISPYQYRQIFCSPYGDGGKKKGGDRIGVDRSDGGDLVEEKEVGRVKRLKTKYTAEQTEKMRDYAEKLQWKMSPERRNEVDEFCVEIGVNRKSFRVWMNNHKYTN</sequence>
<dbReference type="EMBL" id="JBANAX010000498">
    <property type="protein sequence ID" value="KAL1206426.1"/>
    <property type="molecule type" value="Genomic_DNA"/>
</dbReference>
<dbReference type="NCBIfam" id="TIGR01566">
    <property type="entry name" value="ZF_HD_prot_N"/>
    <property type="match status" value="1"/>
</dbReference>
<dbReference type="InterPro" id="IPR006455">
    <property type="entry name" value="Homeodomain_ZF_HD"/>
</dbReference>
<evidence type="ECO:0000259" key="11">
    <source>
        <dbReference type="PROSITE" id="PS51523"/>
    </source>
</evidence>
<dbReference type="NCBIfam" id="TIGR01565">
    <property type="entry name" value="homeo_ZF_HD"/>
    <property type="match status" value="1"/>
</dbReference>
<dbReference type="Pfam" id="PF04770">
    <property type="entry name" value="ZF-HD_dimer"/>
    <property type="match status" value="1"/>
</dbReference>
<feature type="region of interest" description="Disordered" evidence="10">
    <location>
        <begin position="1"/>
        <end position="50"/>
    </location>
</feature>
<keyword evidence="4" id="KW-0862">Zinc</keyword>
<feature type="compositionally biased region" description="Basic and acidic residues" evidence="10">
    <location>
        <begin position="21"/>
        <end position="30"/>
    </location>
</feature>
<dbReference type="PROSITE" id="PS51523">
    <property type="entry name" value="ZF_HD_DIMER"/>
    <property type="match status" value="1"/>
</dbReference>
<gene>
    <name evidence="12" type="ORF">V5N11_020791</name>
</gene>
<evidence type="ECO:0000313" key="13">
    <source>
        <dbReference type="Proteomes" id="UP001558713"/>
    </source>
</evidence>
<evidence type="ECO:0000256" key="2">
    <source>
        <dbReference type="ARBA" id="ARBA00022723"/>
    </source>
</evidence>
<keyword evidence="6 12" id="KW-0238">DNA-binding</keyword>
<keyword evidence="13" id="KW-1185">Reference proteome</keyword>
<comment type="caution">
    <text evidence="12">The sequence shown here is derived from an EMBL/GenBank/DDBJ whole genome shotgun (WGS) entry which is preliminary data.</text>
</comment>
<evidence type="ECO:0000256" key="1">
    <source>
        <dbReference type="ARBA" id="ARBA00004123"/>
    </source>
</evidence>
<proteinExistence type="predicted"/>
<dbReference type="Gene3D" id="1.10.10.60">
    <property type="entry name" value="Homeodomain-like"/>
    <property type="match status" value="1"/>
</dbReference>
<evidence type="ECO:0000256" key="9">
    <source>
        <dbReference type="ARBA" id="ARBA00023242"/>
    </source>
</evidence>
<evidence type="ECO:0000256" key="10">
    <source>
        <dbReference type="SAM" id="MobiDB-lite"/>
    </source>
</evidence>
<evidence type="ECO:0000256" key="7">
    <source>
        <dbReference type="ARBA" id="ARBA00023155"/>
    </source>
</evidence>
<evidence type="ECO:0000256" key="3">
    <source>
        <dbReference type="ARBA" id="ARBA00022771"/>
    </source>
</evidence>
<evidence type="ECO:0000256" key="5">
    <source>
        <dbReference type="ARBA" id="ARBA00023015"/>
    </source>
</evidence>
<evidence type="ECO:0000256" key="6">
    <source>
        <dbReference type="ARBA" id="ARBA00023125"/>
    </source>
</evidence>
<reference evidence="12 13" key="1">
    <citation type="submission" date="2024-04" db="EMBL/GenBank/DDBJ databases">
        <title>Genome assembly C_amara_ONT_v2.</title>
        <authorList>
            <person name="Yant L."/>
            <person name="Moore C."/>
            <person name="Slenker M."/>
        </authorList>
    </citation>
    <scope>NUCLEOTIDE SEQUENCE [LARGE SCALE GENOMIC DNA]</scope>
    <source>
        <tissue evidence="12">Leaf</tissue>
    </source>
</reference>
<keyword evidence="3 12" id="KW-0863">Zinc-finger</keyword>
<name>A0ABD1AI15_CARAN</name>
<keyword evidence="5" id="KW-0805">Transcription regulation</keyword>
<dbReference type="PANTHER" id="PTHR31948:SF154">
    <property type="entry name" value="ZINC-FINGER HOMEODOMAIN PROTEIN 13"/>
    <property type="match status" value="1"/>
</dbReference>
<feature type="domain" description="ZF-HD dimerization-type" evidence="11">
    <location>
        <begin position="62"/>
        <end position="111"/>
    </location>
</feature>
<keyword evidence="2" id="KW-0479">Metal-binding</keyword>
<feature type="compositionally biased region" description="Basic residues" evidence="10">
    <location>
        <begin position="31"/>
        <end position="41"/>
    </location>
</feature>
<dbReference type="PANTHER" id="PTHR31948">
    <property type="entry name" value="ZINC-FINGER HOMEODOMAIN PROTEIN 2"/>
    <property type="match status" value="1"/>
</dbReference>
<dbReference type="GO" id="GO:0003677">
    <property type="term" value="F:DNA binding"/>
    <property type="evidence" value="ECO:0007669"/>
    <property type="project" value="UniProtKB-KW"/>
</dbReference>
<comment type="subcellular location">
    <subcellularLocation>
        <location evidence="1">Nucleus</location>
    </subcellularLocation>
</comment>
<dbReference type="Proteomes" id="UP001558713">
    <property type="component" value="Unassembled WGS sequence"/>
</dbReference>
<evidence type="ECO:0000313" key="12">
    <source>
        <dbReference type="EMBL" id="KAL1206426.1"/>
    </source>
</evidence>
<dbReference type="InterPro" id="IPR006456">
    <property type="entry name" value="ZF_HD_homeobox_Cys/His_dimer"/>
</dbReference>
<organism evidence="12 13">
    <name type="scientific">Cardamine amara subsp. amara</name>
    <dbReference type="NCBI Taxonomy" id="228776"/>
    <lineage>
        <taxon>Eukaryota</taxon>
        <taxon>Viridiplantae</taxon>
        <taxon>Streptophyta</taxon>
        <taxon>Embryophyta</taxon>
        <taxon>Tracheophyta</taxon>
        <taxon>Spermatophyta</taxon>
        <taxon>Magnoliopsida</taxon>
        <taxon>eudicotyledons</taxon>
        <taxon>Gunneridae</taxon>
        <taxon>Pentapetalae</taxon>
        <taxon>rosids</taxon>
        <taxon>malvids</taxon>
        <taxon>Brassicales</taxon>
        <taxon>Brassicaceae</taxon>
        <taxon>Cardamineae</taxon>
        <taxon>Cardamine</taxon>
    </lineage>
</organism>